<organism evidence="1 2">
    <name type="scientific">Liquorilactobacillus uvarum DSM 19971</name>
    <dbReference type="NCBI Taxonomy" id="1423812"/>
    <lineage>
        <taxon>Bacteria</taxon>
        <taxon>Bacillati</taxon>
        <taxon>Bacillota</taxon>
        <taxon>Bacilli</taxon>
        <taxon>Lactobacillales</taxon>
        <taxon>Lactobacillaceae</taxon>
        <taxon>Liquorilactobacillus</taxon>
    </lineage>
</organism>
<sequence length="185" mass="21617">MKYKQDLTKLIKETPEFMELLRIINNFHLQNWSVCAGIVRNLVWCKKAGRKYSILQNNIDILYNDHSESYEQLLTKQAIIAQKHLKYLWNIQNTALSTSTSRQPYGKDLFDTISSIPETCSAVGVYLENGEIQIIAPYGLEDLFSFEAHPTPSFVSDPKKIQIYRKRMLRKNWPTKWPEAIIFDD</sequence>
<dbReference type="PATRIC" id="fig|1423812.3.peg.1147"/>
<dbReference type="InterPro" id="IPR009267">
    <property type="entry name" value="NTP_transf_6"/>
</dbReference>
<reference evidence="1 2" key="1">
    <citation type="journal article" date="2015" name="Genome Announc.">
        <title>Expanding the biotechnology potential of lactobacilli through comparative genomics of 213 strains and associated genera.</title>
        <authorList>
            <person name="Sun Z."/>
            <person name="Harris H.M."/>
            <person name="McCann A."/>
            <person name="Guo C."/>
            <person name="Argimon S."/>
            <person name="Zhang W."/>
            <person name="Yang X."/>
            <person name="Jeffery I.B."/>
            <person name="Cooney J.C."/>
            <person name="Kagawa T.F."/>
            <person name="Liu W."/>
            <person name="Song Y."/>
            <person name="Salvetti E."/>
            <person name="Wrobel A."/>
            <person name="Rasinkangas P."/>
            <person name="Parkhill J."/>
            <person name="Rea M.C."/>
            <person name="O'Sullivan O."/>
            <person name="Ritari J."/>
            <person name="Douillard F.P."/>
            <person name="Paul Ross R."/>
            <person name="Yang R."/>
            <person name="Briner A.E."/>
            <person name="Felis G.E."/>
            <person name="de Vos W.M."/>
            <person name="Barrangou R."/>
            <person name="Klaenhammer T.R."/>
            <person name="Caufield P.W."/>
            <person name="Cui Y."/>
            <person name="Zhang H."/>
            <person name="O'Toole P.W."/>
        </authorList>
    </citation>
    <scope>NUCLEOTIDE SEQUENCE [LARGE SCALE GENOMIC DNA]</scope>
    <source>
        <strain evidence="1 2">DSM 19971</strain>
    </source>
</reference>
<dbReference type="Pfam" id="PF06042">
    <property type="entry name" value="NTP_transf_6"/>
    <property type="match status" value="1"/>
</dbReference>
<dbReference type="OrthoDB" id="1901124at2"/>
<evidence type="ECO:0008006" key="3">
    <source>
        <dbReference type="Google" id="ProtNLM"/>
    </source>
</evidence>
<comment type="caution">
    <text evidence="1">The sequence shown here is derived from an EMBL/GenBank/DDBJ whole genome shotgun (WGS) entry which is preliminary data.</text>
</comment>
<dbReference type="STRING" id="1423812.FD20_GL001078"/>
<accession>A0A0R1Q7D3</accession>
<dbReference type="Proteomes" id="UP000051155">
    <property type="component" value="Unassembled WGS sequence"/>
</dbReference>
<dbReference type="RefSeq" id="WP_057737995.1">
    <property type="nucleotide sequence ID" value="NZ_AZEG01000021.1"/>
</dbReference>
<keyword evidence="2" id="KW-1185">Reference proteome</keyword>
<dbReference type="PANTHER" id="PTHR39166:SF1">
    <property type="entry name" value="BLL1166 PROTEIN"/>
    <property type="match status" value="1"/>
</dbReference>
<name>A0A0R1Q7D3_9LACO</name>
<dbReference type="AlphaFoldDB" id="A0A0R1Q7D3"/>
<dbReference type="EMBL" id="AZEG01000021">
    <property type="protein sequence ID" value="KRL36776.1"/>
    <property type="molecule type" value="Genomic_DNA"/>
</dbReference>
<evidence type="ECO:0000313" key="2">
    <source>
        <dbReference type="Proteomes" id="UP000051155"/>
    </source>
</evidence>
<dbReference type="PANTHER" id="PTHR39166">
    <property type="entry name" value="BLL1166 PROTEIN"/>
    <property type="match status" value="1"/>
</dbReference>
<evidence type="ECO:0000313" key="1">
    <source>
        <dbReference type="EMBL" id="KRL36776.1"/>
    </source>
</evidence>
<gene>
    <name evidence="1" type="ORF">FD20_GL001078</name>
</gene>
<protein>
    <recommendedName>
        <fullName evidence="3">Nucleotidyltransferase family protein</fullName>
    </recommendedName>
</protein>
<proteinExistence type="predicted"/>